<gene>
    <name evidence="4" type="ORF">GQS40_08120</name>
</gene>
<dbReference type="InterPro" id="IPR009015">
    <property type="entry name" value="Fucose_isomerase_N/cen_sf"/>
</dbReference>
<dbReference type="Proteomes" id="UP000478636">
    <property type="component" value="Unassembled WGS sequence"/>
</dbReference>
<name>A0A6L7ABF3_LEULA</name>
<organism evidence="4 5">
    <name type="scientific">Leuconostoc lactis</name>
    <dbReference type="NCBI Taxonomy" id="1246"/>
    <lineage>
        <taxon>Bacteria</taxon>
        <taxon>Bacillati</taxon>
        <taxon>Bacillota</taxon>
        <taxon>Bacilli</taxon>
        <taxon>Lactobacillales</taxon>
        <taxon>Lactobacillaceae</taxon>
        <taxon>Leuconostoc</taxon>
    </lineage>
</organism>
<accession>A0A6L7ABF3</accession>
<dbReference type="InterPro" id="IPR038583">
    <property type="entry name" value="AraA_N_sf"/>
</dbReference>
<evidence type="ECO:0000313" key="4">
    <source>
        <dbReference type="EMBL" id="MWN21448.1"/>
    </source>
</evidence>
<dbReference type="SUPFAM" id="SSF53743">
    <property type="entry name" value="FucI/AraA N-terminal and middle domains"/>
    <property type="match status" value="1"/>
</dbReference>
<comment type="caution">
    <text evidence="4">The sequence shown here is derived from an EMBL/GenBank/DDBJ whole genome shotgun (WGS) entry which is preliminary data.</text>
</comment>
<dbReference type="Gene3D" id="3.40.50.10940">
    <property type="match status" value="1"/>
</dbReference>
<feature type="domain" description="L-arabinose isomerase N-terminal" evidence="3">
    <location>
        <begin position="7"/>
        <end position="59"/>
    </location>
</feature>
<evidence type="ECO:0000313" key="5">
    <source>
        <dbReference type="Proteomes" id="UP000478636"/>
    </source>
</evidence>
<evidence type="ECO:0000256" key="2">
    <source>
        <dbReference type="ARBA" id="ARBA00023277"/>
    </source>
</evidence>
<keyword evidence="2" id="KW-0119">Carbohydrate metabolism</keyword>
<dbReference type="AlphaFoldDB" id="A0A6L7ABF3"/>
<dbReference type="EMBL" id="WSZI01000014">
    <property type="protein sequence ID" value="MWN21448.1"/>
    <property type="molecule type" value="Genomic_DNA"/>
</dbReference>
<dbReference type="GO" id="GO:0005996">
    <property type="term" value="P:monosaccharide metabolic process"/>
    <property type="evidence" value="ECO:0007669"/>
    <property type="project" value="InterPro"/>
</dbReference>
<proteinExistence type="predicted"/>
<evidence type="ECO:0000259" key="3">
    <source>
        <dbReference type="Pfam" id="PF02610"/>
    </source>
</evidence>
<reference evidence="4 5" key="1">
    <citation type="submission" date="2019-12" db="EMBL/GenBank/DDBJ databases">
        <title>Complete genome sequence of Leuconostoc lactis strain AVN1 provides insights into metabolic potential.</title>
        <authorList>
            <person name="Besrour N."/>
            <person name="Najjari A."/>
            <person name="Fhoula I."/>
            <person name="Jaballah S."/>
            <person name="Klibi N."/>
            <person name="Ouzari H.I."/>
        </authorList>
    </citation>
    <scope>NUCLEOTIDE SEQUENCE [LARGE SCALE GENOMIC DNA]</scope>
    <source>
        <strain evidence="4 5">AVN1</strain>
    </source>
</reference>
<dbReference type="GO" id="GO:0005737">
    <property type="term" value="C:cytoplasm"/>
    <property type="evidence" value="ECO:0007669"/>
    <property type="project" value="InterPro"/>
</dbReference>
<dbReference type="InterPro" id="IPR055389">
    <property type="entry name" value="AraA_N"/>
</dbReference>
<dbReference type="Pfam" id="PF02610">
    <property type="entry name" value="AraA_N"/>
    <property type="match status" value="1"/>
</dbReference>
<evidence type="ECO:0000256" key="1">
    <source>
        <dbReference type="ARBA" id="ARBA00023235"/>
    </source>
</evidence>
<sequence>MAVMENYKFWFVTGSQSLYGSDVLDQVAANSREIVDKLNASNVLPYPIEFKTVGVTAENRVSFKNKV</sequence>
<protein>
    <recommendedName>
        <fullName evidence="3">L-arabinose isomerase N-terminal domain-containing protein</fullName>
    </recommendedName>
</protein>
<keyword evidence="1" id="KW-0413">Isomerase</keyword>
<dbReference type="GO" id="GO:0016861">
    <property type="term" value="F:intramolecular oxidoreductase activity, interconverting aldoses and ketoses"/>
    <property type="evidence" value="ECO:0007669"/>
    <property type="project" value="InterPro"/>
</dbReference>